<dbReference type="EMBL" id="JADCUA010000036">
    <property type="protein sequence ID" value="KAH9829708.1"/>
    <property type="molecule type" value="Genomic_DNA"/>
</dbReference>
<dbReference type="GeneID" id="72001928"/>
<gene>
    <name evidence="1" type="ORF">C8Q71DRAFT_717870</name>
</gene>
<evidence type="ECO:0000313" key="2">
    <source>
        <dbReference type="Proteomes" id="UP000814176"/>
    </source>
</evidence>
<accession>A0ABQ8K0Q0</accession>
<organism evidence="1 2">
    <name type="scientific">Rhodofomes roseus</name>
    <dbReference type="NCBI Taxonomy" id="34475"/>
    <lineage>
        <taxon>Eukaryota</taxon>
        <taxon>Fungi</taxon>
        <taxon>Dikarya</taxon>
        <taxon>Basidiomycota</taxon>
        <taxon>Agaricomycotina</taxon>
        <taxon>Agaricomycetes</taxon>
        <taxon>Polyporales</taxon>
        <taxon>Rhodofomes</taxon>
    </lineage>
</organism>
<reference evidence="1 2" key="1">
    <citation type="journal article" date="2021" name="Environ. Microbiol.">
        <title>Gene family expansions and transcriptome signatures uncover fungal adaptations to wood decay.</title>
        <authorList>
            <person name="Hage H."/>
            <person name="Miyauchi S."/>
            <person name="Viragh M."/>
            <person name="Drula E."/>
            <person name="Min B."/>
            <person name="Chaduli D."/>
            <person name="Navarro D."/>
            <person name="Favel A."/>
            <person name="Norest M."/>
            <person name="Lesage-Meessen L."/>
            <person name="Balint B."/>
            <person name="Merenyi Z."/>
            <person name="de Eugenio L."/>
            <person name="Morin E."/>
            <person name="Martinez A.T."/>
            <person name="Baldrian P."/>
            <person name="Stursova M."/>
            <person name="Martinez M.J."/>
            <person name="Novotny C."/>
            <person name="Magnuson J.K."/>
            <person name="Spatafora J.W."/>
            <person name="Maurice S."/>
            <person name="Pangilinan J."/>
            <person name="Andreopoulos W."/>
            <person name="LaButti K."/>
            <person name="Hundley H."/>
            <person name="Na H."/>
            <person name="Kuo A."/>
            <person name="Barry K."/>
            <person name="Lipzen A."/>
            <person name="Henrissat B."/>
            <person name="Riley R."/>
            <person name="Ahrendt S."/>
            <person name="Nagy L.G."/>
            <person name="Grigoriev I.V."/>
            <person name="Martin F."/>
            <person name="Rosso M.N."/>
        </authorList>
    </citation>
    <scope>NUCLEOTIDE SEQUENCE [LARGE SCALE GENOMIC DNA]</scope>
    <source>
        <strain evidence="1 2">CIRM-BRFM 1785</strain>
    </source>
</reference>
<sequence>MDASNDQSVASTAATNQHRSHVSIDDLPPDVLLVIFREVLLTHLDPWPSYHNLMSPHPFPESIASVCRHWRGVMSTVAFFWTRLVIWVGRDPTPLSTVCDYIAWSQNSPLDIHVLCTPEESIEHHTTEKAQVQAVMETLTPHMKRWRVLHMQLFFASSLPRPRIDLVGRASKLVELELLSTVDDCVASAEEAPPIVGEFQTPALDVLELSGLQFRESYVKPFPQLPMPPILSYVIVSDYGSQYTPFPLVDLLRCLVSCKGLQHVEFANLHLDCSYNGPPLVQHGITWDAEVVDFLDMRGDVIAHYNRLLGYPYVEAVSYTRCSMEVPCMLGNSYYTRLTEIATSRALFSFLAAGRGPFSCRDVTLTNCDGLRPEVLHMLGLTTDGVWLCPYIKSLTIVGCKQFHSPALRFLLEGRRRVHEATGFPEDIDPQYVVGSIEDLDVKDCCELTPEDKAWLDANVSNVRWDDWSGGYSSRRSR</sequence>
<evidence type="ECO:0008006" key="3">
    <source>
        <dbReference type="Google" id="ProtNLM"/>
    </source>
</evidence>
<name>A0ABQ8K0Q0_9APHY</name>
<dbReference type="Gene3D" id="1.20.1280.50">
    <property type="match status" value="1"/>
</dbReference>
<dbReference type="RefSeq" id="XP_047773151.1">
    <property type="nucleotide sequence ID" value="XM_047921196.1"/>
</dbReference>
<proteinExistence type="predicted"/>
<dbReference type="Proteomes" id="UP000814176">
    <property type="component" value="Unassembled WGS sequence"/>
</dbReference>
<protein>
    <recommendedName>
        <fullName evidence="3">F-box domain-containing protein</fullName>
    </recommendedName>
</protein>
<comment type="caution">
    <text evidence="1">The sequence shown here is derived from an EMBL/GenBank/DDBJ whole genome shotgun (WGS) entry which is preliminary data.</text>
</comment>
<evidence type="ECO:0000313" key="1">
    <source>
        <dbReference type="EMBL" id="KAH9829708.1"/>
    </source>
</evidence>
<keyword evidence="2" id="KW-1185">Reference proteome</keyword>